<dbReference type="RefSeq" id="WP_008656569.1">
    <property type="nucleotide sequence ID" value="NZ_ANMO01000113.1"/>
</dbReference>
<protein>
    <recommendedName>
        <fullName evidence="1">Transposase IS200-like domain-containing protein</fullName>
    </recommendedName>
</protein>
<reference evidence="2" key="2">
    <citation type="journal article" date="2013" name="Mar. Genomics">
        <title>Expression of sulfatases in Rhodopirellula baltica and the diversity of sulfatases in the genus Rhodopirellula.</title>
        <authorList>
            <person name="Wegner C.E."/>
            <person name="Richter-Heitmann T."/>
            <person name="Klindworth A."/>
            <person name="Klockow C."/>
            <person name="Richter M."/>
            <person name="Achstetter T."/>
            <person name="Glockner F.O."/>
            <person name="Harder J."/>
        </authorList>
    </citation>
    <scope>NUCLEOTIDE SEQUENCE [LARGE SCALE GENOMIC DNA]</scope>
    <source>
        <strain evidence="2">6C</strain>
    </source>
</reference>
<sequence length="234" mass="26934">MNEGKVFRRRNLPHIDVEGKASFITACLDGSLPAAGLKRIRAHRDELDQRKKPLDLSDADWEMKKHKLLFKLVDSILDGESPVTHLRDDWLAKIVADAFLHFAEERYTLFAFVVMPSHHHWVFLPDPIWAEQFLAQQQDKEKKRTPRESISHSIQSFTGTQCNRARGGEGAFWQAETFDHYARDQEELLRIIHYIEQNPVVAGLVDRAEDFQWSSARIRSKLGIQAGEPVPKVA</sequence>
<organism evidence="2 3">
    <name type="scientific">Rhodopirellula europaea 6C</name>
    <dbReference type="NCBI Taxonomy" id="1263867"/>
    <lineage>
        <taxon>Bacteria</taxon>
        <taxon>Pseudomonadati</taxon>
        <taxon>Planctomycetota</taxon>
        <taxon>Planctomycetia</taxon>
        <taxon>Pirellulales</taxon>
        <taxon>Pirellulaceae</taxon>
        <taxon>Rhodopirellula</taxon>
    </lineage>
</organism>
<proteinExistence type="predicted"/>
<evidence type="ECO:0000313" key="3">
    <source>
        <dbReference type="Proteomes" id="UP000011529"/>
    </source>
</evidence>
<dbReference type="PANTHER" id="PTHR36966:SF1">
    <property type="entry name" value="REP-ASSOCIATED TYROSINE TRANSPOSASE"/>
    <property type="match status" value="1"/>
</dbReference>
<comment type="caution">
    <text evidence="2">The sequence shown here is derived from an EMBL/GenBank/DDBJ whole genome shotgun (WGS) entry which is preliminary data.</text>
</comment>
<dbReference type="AlphaFoldDB" id="M2B578"/>
<dbReference type="GO" id="GO:0006313">
    <property type="term" value="P:DNA transposition"/>
    <property type="evidence" value="ECO:0007669"/>
    <property type="project" value="InterPro"/>
</dbReference>
<dbReference type="Gene3D" id="3.30.70.1290">
    <property type="entry name" value="Transposase IS200-like"/>
    <property type="match status" value="1"/>
</dbReference>
<accession>M2B578</accession>
<reference evidence="2" key="1">
    <citation type="submission" date="2012-11" db="EMBL/GenBank/DDBJ databases">
        <title>Permanent draft genomes of Rhodopirellula europaea strain SH398 and 6C.</title>
        <authorList>
            <person name="Richter M."/>
            <person name="Richter-Heitmann T."/>
            <person name="Frank C."/>
            <person name="Harder J."/>
            <person name="Glockner F.O."/>
        </authorList>
    </citation>
    <scope>NUCLEOTIDE SEQUENCE</scope>
    <source>
        <strain evidence="2">6C</strain>
    </source>
</reference>
<dbReference type="PANTHER" id="PTHR36966">
    <property type="entry name" value="REP-ASSOCIATED TYROSINE TRANSPOSASE"/>
    <property type="match status" value="1"/>
</dbReference>
<dbReference type="EMBL" id="ANMO01000113">
    <property type="protein sequence ID" value="EMB16903.1"/>
    <property type="molecule type" value="Genomic_DNA"/>
</dbReference>
<feature type="domain" description="Transposase IS200-like" evidence="1">
    <location>
        <begin position="80"/>
        <end position="198"/>
    </location>
</feature>
<dbReference type="InterPro" id="IPR002686">
    <property type="entry name" value="Transposase_17"/>
</dbReference>
<gene>
    <name evidence="2" type="ORF">RE6C_02306</name>
</gene>
<keyword evidence="3" id="KW-1185">Reference proteome</keyword>
<dbReference type="PATRIC" id="fig|1263867.3.peg.2458"/>
<dbReference type="GO" id="GO:0004803">
    <property type="term" value="F:transposase activity"/>
    <property type="evidence" value="ECO:0007669"/>
    <property type="project" value="InterPro"/>
</dbReference>
<dbReference type="InterPro" id="IPR036515">
    <property type="entry name" value="Transposase_17_sf"/>
</dbReference>
<name>M2B578_9BACT</name>
<dbReference type="SMART" id="SM01321">
    <property type="entry name" value="Y1_Tnp"/>
    <property type="match status" value="1"/>
</dbReference>
<evidence type="ECO:0000313" key="2">
    <source>
        <dbReference type="EMBL" id="EMB16903.1"/>
    </source>
</evidence>
<dbReference type="GO" id="GO:0043565">
    <property type="term" value="F:sequence-specific DNA binding"/>
    <property type="evidence" value="ECO:0007669"/>
    <property type="project" value="TreeGrafter"/>
</dbReference>
<dbReference type="SUPFAM" id="SSF143422">
    <property type="entry name" value="Transposase IS200-like"/>
    <property type="match status" value="1"/>
</dbReference>
<dbReference type="InterPro" id="IPR052715">
    <property type="entry name" value="RAYT_transposase"/>
</dbReference>
<evidence type="ECO:0000259" key="1">
    <source>
        <dbReference type="SMART" id="SM01321"/>
    </source>
</evidence>
<dbReference type="Proteomes" id="UP000011529">
    <property type="component" value="Unassembled WGS sequence"/>
</dbReference>